<protein>
    <submittedName>
        <fullName evidence="2">D-alanyl-D-alanine carboxypeptidase</fullName>
    </submittedName>
</protein>
<dbReference type="RefSeq" id="WP_091639235.1">
    <property type="nucleotide sequence ID" value="NZ_FMHW01000002.1"/>
</dbReference>
<dbReference type="InterPro" id="IPR039561">
    <property type="entry name" value="Peptidase_M15C"/>
</dbReference>
<dbReference type="Gene3D" id="3.30.1380.10">
    <property type="match status" value="1"/>
</dbReference>
<organism evidence="2 3">
    <name type="scientific">Micromonospora pallida</name>
    <dbReference type="NCBI Taxonomy" id="145854"/>
    <lineage>
        <taxon>Bacteria</taxon>
        <taxon>Bacillati</taxon>
        <taxon>Actinomycetota</taxon>
        <taxon>Actinomycetes</taxon>
        <taxon>Micromonosporales</taxon>
        <taxon>Micromonosporaceae</taxon>
        <taxon>Micromonospora</taxon>
    </lineage>
</organism>
<keyword evidence="2" id="KW-0378">Hydrolase</keyword>
<accession>A0A1C6RRA3</accession>
<evidence type="ECO:0000259" key="1">
    <source>
        <dbReference type="Pfam" id="PF13539"/>
    </source>
</evidence>
<evidence type="ECO:0000313" key="3">
    <source>
        <dbReference type="Proteomes" id="UP000198959"/>
    </source>
</evidence>
<sequence>MSLAATRPPARRAVPLVVVLVLAACHRPAPPPPPSPPSPTAPAFVSEIRPVTEADVARSWRPGCPVGPDRLRLVRLNHWDFAGQPRVGALVVHEAVAAEVVTAFDTLFRQRFPIRQIRPVDDYAGDDAASMAADNTSGFNCRRAVTEGAASWSTHAYGRAIDVNPVENPYLFGGQVLPPAGAAYVDRGAYRPGMAVPDGVLVRAFAAVGWSWGGVWANPDYQHFTTGR</sequence>
<name>A0A1C6RRA3_9ACTN</name>
<dbReference type="InterPro" id="IPR009045">
    <property type="entry name" value="Zn_M74/Hedgehog-like"/>
</dbReference>
<dbReference type="GO" id="GO:0004180">
    <property type="term" value="F:carboxypeptidase activity"/>
    <property type="evidence" value="ECO:0007669"/>
    <property type="project" value="UniProtKB-KW"/>
</dbReference>
<evidence type="ECO:0000313" key="2">
    <source>
        <dbReference type="EMBL" id="SCL19695.1"/>
    </source>
</evidence>
<gene>
    <name evidence="2" type="ORF">GA0074692_0682</name>
</gene>
<dbReference type="EMBL" id="FMHW01000002">
    <property type="protein sequence ID" value="SCL19695.1"/>
    <property type="molecule type" value="Genomic_DNA"/>
</dbReference>
<reference evidence="3" key="1">
    <citation type="submission" date="2016-06" db="EMBL/GenBank/DDBJ databases">
        <authorList>
            <person name="Varghese N."/>
            <person name="Submissions Spin"/>
        </authorList>
    </citation>
    <scope>NUCLEOTIDE SEQUENCE [LARGE SCALE GENOMIC DNA]</scope>
    <source>
        <strain evidence="3">DSM 43817</strain>
    </source>
</reference>
<dbReference type="AlphaFoldDB" id="A0A1C6RRA3"/>
<dbReference type="OrthoDB" id="9799970at2"/>
<dbReference type="Proteomes" id="UP000198959">
    <property type="component" value="Unassembled WGS sequence"/>
</dbReference>
<feature type="domain" description="Peptidase M15C" evidence="1">
    <location>
        <begin position="148"/>
        <end position="225"/>
    </location>
</feature>
<dbReference type="STRING" id="145854.GA0074692_0682"/>
<keyword evidence="2" id="KW-0121">Carboxypeptidase</keyword>
<dbReference type="SUPFAM" id="SSF55166">
    <property type="entry name" value="Hedgehog/DD-peptidase"/>
    <property type="match status" value="1"/>
</dbReference>
<keyword evidence="3" id="KW-1185">Reference proteome</keyword>
<dbReference type="PROSITE" id="PS51257">
    <property type="entry name" value="PROKAR_LIPOPROTEIN"/>
    <property type="match status" value="1"/>
</dbReference>
<dbReference type="Pfam" id="PF13539">
    <property type="entry name" value="Peptidase_M15_4"/>
    <property type="match status" value="1"/>
</dbReference>
<keyword evidence="2" id="KW-0645">Protease</keyword>
<proteinExistence type="predicted"/>